<name>A0A9P6Q7J7_9FUNG</name>
<accession>A0A9P6Q7J7</accession>
<proteinExistence type="predicted"/>
<gene>
    <name evidence="1" type="ORF">BG011_010190</name>
</gene>
<reference evidence="1" key="1">
    <citation type="journal article" date="2020" name="Fungal Divers.">
        <title>Resolving the Mortierellaceae phylogeny through synthesis of multi-gene phylogenetics and phylogenomics.</title>
        <authorList>
            <person name="Vandepol N."/>
            <person name="Liber J."/>
            <person name="Desiro A."/>
            <person name="Na H."/>
            <person name="Kennedy M."/>
            <person name="Barry K."/>
            <person name="Grigoriev I.V."/>
            <person name="Miller A.N."/>
            <person name="O'Donnell K."/>
            <person name="Stajich J.E."/>
            <person name="Bonito G."/>
        </authorList>
    </citation>
    <scope>NUCLEOTIDE SEQUENCE</scope>
    <source>
        <strain evidence="1">KOD948</strain>
    </source>
</reference>
<evidence type="ECO:0000313" key="1">
    <source>
        <dbReference type="EMBL" id="KAG0262393.1"/>
    </source>
</evidence>
<dbReference type="AlphaFoldDB" id="A0A9P6Q7J7"/>
<dbReference type="Proteomes" id="UP000726737">
    <property type="component" value="Unassembled WGS sequence"/>
</dbReference>
<organism evidence="1 2">
    <name type="scientific">Mortierella polycephala</name>
    <dbReference type="NCBI Taxonomy" id="41804"/>
    <lineage>
        <taxon>Eukaryota</taxon>
        <taxon>Fungi</taxon>
        <taxon>Fungi incertae sedis</taxon>
        <taxon>Mucoromycota</taxon>
        <taxon>Mortierellomycotina</taxon>
        <taxon>Mortierellomycetes</taxon>
        <taxon>Mortierellales</taxon>
        <taxon>Mortierellaceae</taxon>
        <taxon>Mortierella</taxon>
    </lineage>
</organism>
<dbReference type="EMBL" id="JAAAJA010000098">
    <property type="protein sequence ID" value="KAG0262393.1"/>
    <property type="molecule type" value="Genomic_DNA"/>
</dbReference>
<protein>
    <submittedName>
        <fullName evidence="1">Uncharacterized protein</fullName>
    </submittedName>
</protein>
<evidence type="ECO:0000313" key="2">
    <source>
        <dbReference type="Proteomes" id="UP000726737"/>
    </source>
</evidence>
<keyword evidence="2" id="KW-1185">Reference proteome</keyword>
<comment type="caution">
    <text evidence="1">The sequence shown here is derived from an EMBL/GenBank/DDBJ whole genome shotgun (WGS) entry which is preliminary data.</text>
</comment>
<sequence>MLENRIKQLRILGLEHSMVESDRPSEATLTAINKRRGEDNYKDLFLPVNEADFIDENTVDEEDDRSAYGYKDPLSSDANICTQNNSNALRNRVVQREVPVEWFSDPSSSPSYSDPFEIQVPSREGLQCGL</sequence>